<name>A0ABY0UGN3_9PSED</name>
<keyword evidence="2" id="KW-1185">Reference proteome</keyword>
<proteinExistence type="predicted"/>
<dbReference type="Proteomes" id="UP000183126">
    <property type="component" value="Chromosome I"/>
</dbReference>
<protein>
    <submittedName>
        <fullName evidence="1">Uncharacterized protein</fullName>
    </submittedName>
</protein>
<organism evidence="1 2">
    <name type="scientific">Pseudomonas trivialis</name>
    <dbReference type="NCBI Taxonomy" id="200450"/>
    <lineage>
        <taxon>Bacteria</taxon>
        <taxon>Pseudomonadati</taxon>
        <taxon>Pseudomonadota</taxon>
        <taxon>Gammaproteobacteria</taxon>
        <taxon>Pseudomonadales</taxon>
        <taxon>Pseudomonadaceae</taxon>
        <taxon>Pseudomonas</taxon>
    </lineage>
</organism>
<sequence length="33" mass="3702">MNNDLGVRVQELRNRLGDADVIIQVFIHGKIAP</sequence>
<gene>
    <name evidence="1" type="ORF">SAMN04490205_3174</name>
</gene>
<reference evidence="1 2" key="1">
    <citation type="submission" date="2016-10" db="EMBL/GenBank/DDBJ databases">
        <authorList>
            <person name="Varghese N."/>
            <person name="Submissions S."/>
        </authorList>
    </citation>
    <scope>NUCLEOTIDE SEQUENCE [LARGE SCALE GENOMIC DNA]</scope>
    <source>
        <strain evidence="1 2">BS3111</strain>
    </source>
</reference>
<evidence type="ECO:0000313" key="2">
    <source>
        <dbReference type="Proteomes" id="UP000183126"/>
    </source>
</evidence>
<dbReference type="EMBL" id="LT629760">
    <property type="protein sequence ID" value="SDS65226.1"/>
    <property type="molecule type" value="Genomic_DNA"/>
</dbReference>
<evidence type="ECO:0000313" key="1">
    <source>
        <dbReference type="EMBL" id="SDS65226.1"/>
    </source>
</evidence>
<accession>A0ABY0UGN3</accession>